<feature type="compositionally biased region" description="Polar residues" evidence="1">
    <location>
        <begin position="65"/>
        <end position="81"/>
    </location>
</feature>
<evidence type="ECO:0000259" key="3">
    <source>
        <dbReference type="PROSITE" id="PS50127"/>
    </source>
</evidence>
<dbReference type="PROSITE" id="PS50127">
    <property type="entry name" value="UBC_2"/>
    <property type="match status" value="1"/>
</dbReference>
<dbReference type="AlphaFoldDB" id="A0A7S3Z8E5"/>
<evidence type="ECO:0000256" key="2">
    <source>
        <dbReference type="SAM" id="SignalP"/>
    </source>
</evidence>
<evidence type="ECO:0000256" key="1">
    <source>
        <dbReference type="SAM" id="MobiDB-lite"/>
    </source>
</evidence>
<proteinExistence type="predicted"/>
<feature type="region of interest" description="Disordered" evidence="1">
    <location>
        <begin position="55"/>
        <end position="135"/>
    </location>
</feature>
<accession>A0A7S3Z8E5</accession>
<reference evidence="4" key="1">
    <citation type="submission" date="2021-01" db="EMBL/GenBank/DDBJ databases">
        <authorList>
            <person name="Corre E."/>
            <person name="Pelletier E."/>
            <person name="Niang G."/>
            <person name="Scheremetjew M."/>
            <person name="Finn R."/>
            <person name="Kale V."/>
            <person name="Holt S."/>
            <person name="Cochrane G."/>
            <person name="Meng A."/>
            <person name="Brown T."/>
            <person name="Cohen L."/>
        </authorList>
    </citation>
    <scope>NUCLEOTIDE SEQUENCE</scope>
    <source>
        <strain evidence="4">CCCM811</strain>
    </source>
</reference>
<feature type="compositionally biased region" description="Basic residues" evidence="1">
    <location>
        <begin position="106"/>
        <end position="123"/>
    </location>
</feature>
<name>A0A7S3Z8E5_9EUKA</name>
<dbReference type="EMBL" id="HBIV01037918">
    <property type="protein sequence ID" value="CAE0675227.1"/>
    <property type="molecule type" value="Transcribed_RNA"/>
</dbReference>
<organism evidence="4">
    <name type="scientific">Lotharella globosa</name>
    <dbReference type="NCBI Taxonomy" id="91324"/>
    <lineage>
        <taxon>Eukaryota</taxon>
        <taxon>Sar</taxon>
        <taxon>Rhizaria</taxon>
        <taxon>Cercozoa</taxon>
        <taxon>Chlorarachniophyceae</taxon>
        <taxon>Lotharella</taxon>
    </lineage>
</organism>
<gene>
    <name evidence="4" type="ORF">LGLO00237_LOCUS27003</name>
</gene>
<evidence type="ECO:0000313" key="4">
    <source>
        <dbReference type="EMBL" id="CAE0675227.1"/>
    </source>
</evidence>
<dbReference type="InterPro" id="IPR016135">
    <property type="entry name" value="UBQ-conjugating_enzyme/RWD"/>
</dbReference>
<dbReference type="Gene3D" id="3.10.110.10">
    <property type="entry name" value="Ubiquitin Conjugating Enzyme"/>
    <property type="match status" value="1"/>
</dbReference>
<dbReference type="InterPro" id="IPR000608">
    <property type="entry name" value="UBC"/>
</dbReference>
<protein>
    <recommendedName>
        <fullName evidence="3">UBC core domain-containing protein</fullName>
    </recommendedName>
</protein>
<feature type="chain" id="PRO_5031488351" description="UBC core domain-containing protein" evidence="2">
    <location>
        <begin position="26"/>
        <end position="135"/>
    </location>
</feature>
<keyword evidence="2" id="KW-0732">Signal</keyword>
<dbReference type="Pfam" id="PF00179">
    <property type="entry name" value="UQ_con"/>
    <property type="match status" value="1"/>
</dbReference>
<sequence>MPPKGSWSPSINLSTVLASIRLLMATPNPQDGLVADITEQYNADRKGFEAAARQWTAKHARDGTNKTLDTSNLTASNQQQSGKDEMKSVKCTEGESKPVPEEDPPKKRRGLKILRPRNGKKQKTSSSEGSVKQIS</sequence>
<feature type="compositionally biased region" description="Polar residues" evidence="1">
    <location>
        <begin position="124"/>
        <end position="135"/>
    </location>
</feature>
<feature type="signal peptide" evidence="2">
    <location>
        <begin position="1"/>
        <end position="25"/>
    </location>
</feature>
<dbReference type="SUPFAM" id="SSF54495">
    <property type="entry name" value="UBC-like"/>
    <property type="match status" value="1"/>
</dbReference>
<feature type="compositionally biased region" description="Basic and acidic residues" evidence="1">
    <location>
        <begin position="82"/>
        <end position="105"/>
    </location>
</feature>
<feature type="domain" description="UBC core" evidence="3">
    <location>
        <begin position="1"/>
        <end position="61"/>
    </location>
</feature>